<organism evidence="1 2">
    <name type="scientific">Ammoniphilus resinae</name>
    <dbReference type="NCBI Taxonomy" id="861532"/>
    <lineage>
        <taxon>Bacteria</taxon>
        <taxon>Bacillati</taxon>
        <taxon>Bacillota</taxon>
        <taxon>Bacilli</taxon>
        <taxon>Bacillales</taxon>
        <taxon>Paenibacillaceae</taxon>
        <taxon>Aneurinibacillus group</taxon>
        <taxon>Ammoniphilus</taxon>
    </lineage>
</organism>
<accession>A0ABS4GNI8</accession>
<dbReference type="EMBL" id="JAGGKT010000004">
    <property type="protein sequence ID" value="MBP1931838.1"/>
    <property type="molecule type" value="Genomic_DNA"/>
</dbReference>
<protein>
    <submittedName>
        <fullName evidence="1">Molybdopterin-guanine dinucleotide biosynthesis protein A</fullName>
    </submittedName>
</protein>
<gene>
    <name evidence="1" type="ORF">J2Z37_001839</name>
</gene>
<dbReference type="RefSeq" id="WP_209809921.1">
    <property type="nucleotide sequence ID" value="NZ_JAGGKT010000004.1"/>
</dbReference>
<evidence type="ECO:0000313" key="2">
    <source>
        <dbReference type="Proteomes" id="UP001519343"/>
    </source>
</evidence>
<name>A0ABS4GNI8_9BACL</name>
<sequence length="102" mass="11866">MNGLVRKPSVKLSTISTEPFDCCSHWAICEMGKKPCVYQENDPDYSKLCACYRRYLKNELEENVHKDPVKVQTEIQPTSLDELQSEEQRDIFFDMNGQGQLF</sequence>
<reference evidence="1 2" key="1">
    <citation type="submission" date="2021-03" db="EMBL/GenBank/DDBJ databases">
        <title>Genomic Encyclopedia of Type Strains, Phase IV (KMG-IV): sequencing the most valuable type-strain genomes for metagenomic binning, comparative biology and taxonomic classification.</title>
        <authorList>
            <person name="Goeker M."/>
        </authorList>
    </citation>
    <scope>NUCLEOTIDE SEQUENCE [LARGE SCALE GENOMIC DNA]</scope>
    <source>
        <strain evidence="1 2">DSM 24738</strain>
    </source>
</reference>
<evidence type="ECO:0000313" key="1">
    <source>
        <dbReference type="EMBL" id="MBP1931838.1"/>
    </source>
</evidence>
<dbReference type="Proteomes" id="UP001519343">
    <property type="component" value="Unassembled WGS sequence"/>
</dbReference>
<comment type="caution">
    <text evidence="1">The sequence shown here is derived from an EMBL/GenBank/DDBJ whole genome shotgun (WGS) entry which is preliminary data.</text>
</comment>
<keyword evidence="2" id="KW-1185">Reference proteome</keyword>
<proteinExistence type="predicted"/>